<feature type="modified residue" description="4-aspartylphosphate" evidence="3">
    <location>
        <position position="53"/>
    </location>
</feature>
<dbReference type="Pfam" id="PF00196">
    <property type="entry name" value="GerE"/>
    <property type="match status" value="1"/>
</dbReference>
<dbReference type="PROSITE" id="PS50110">
    <property type="entry name" value="RESPONSE_REGULATORY"/>
    <property type="match status" value="1"/>
</dbReference>
<dbReference type="Gene3D" id="3.40.50.2300">
    <property type="match status" value="1"/>
</dbReference>
<dbReference type="CDD" id="cd17535">
    <property type="entry name" value="REC_NarL-like"/>
    <property type="match status" value="1"/>
</dbReference>
<comment type="caution">
    <text evidence="6">The sequence shown here is derived from an EMBL/GenBank/DDBJ whole genome shotgun (WGS) entry which is preliminary data.</text>
</comment>
<keyword evidence="1 3" id="KW-0597">Phosphoprotein</keyword>
<feature type="domain" description="Response regulatory" evidence="5">
    <location>
        <begin position="2"/>
        <end position="118"/>
    </location>
</feature>
<dbReference type="PANTHER" id="PTHR43214">
    <property type="entry name" value="TWO-COMPONENT RESPONSE REGULATOR"/>
    <property type="match status" value="1"/>
</dbReference>
<dbReference type="Pfam" id="PF00072">
    <property type="entry name" value="Response_reg"/>
    <property type="match status" value="1"/>
</dbReference>
<sequence>MKVLVADDHDLLRDTLGLLFAQEQDIEADLVPDTQTALDRITRDGPYDLVLLDVGMPGMNGLEGLGRVQQVEGAHRIGILTGNASLTMAEEAIAAGAAGFVPKSLPAKSLLNAVRFMCAGETYLPADYITRADRAEPDNAIRNKLLPREFEVLRHVARGETNKTIAQMLKVSEATVKVHVKAIFRKLSVQNRTQAAIMARNAGIE</sequence>
<accession>A0A4R2R929</accession>
<evidence type="ECO:0000256" key="3">
    <source>
        <dbReference type="PROSITE-ProRule" id="PRU00169"/>
    </source>
</evidence>
<evidence type="ECO:0000259" key="4">
    <source>
        <dbReference type="PROSITE" id="PS50043"/>
    </source>
</evidence>
<dbReference type="OrthoDB" id="3679796at2"/>
<dbReference type="Proteomes" id="UP000295050">
    <property type="component" value="Unassembled WGS sequence"/>
</dbReference>
<name>A0A4R2R929_9RHOB</name>
<dbReference type="SUPFAM" id="SSF46894">
    <property type="entry name" value="C-terminal effector domain of the bipartite response regulators"/>
    <property type="match status" value="1"/>
</dbReference>
<dbReference type="EMBL" id="SLXU01000026">
    <property type="protein sequence ID" value="TCP58447.1"/>
    <property type="molecule type" value="Genomic_DNA"/>
</dbReference>
<dbReference type="PROSITE" id="PS50043">
    <property type="entry name" value="HTH_LUXR_2"/>
    <property type="match status" value="1"/>
</dbReference>
<dbReference type="PROSITE" id="PS00622">
    <property type="entry name" value="HTH_LUXR_1"/>
    <property type="match status" value="1"/>
</dbReference>
<dbReference type="InterPro" id="IPR000792">
    <property type="entry name" value="Tscrpt_reg_LuxR_C"/>
</dbReference>
<dbReference type="PRINTS" id="PR00038">
    <property type="entry name" value="HTHLUXR"/>
</dbReference>
<organism evidence="6 7">
    <name type="scientific">Rhodovulum bhavnagarense</name>
    <dbReference type="NCBI Taxonomy" id="992286"/>
    <lineage>
        <taxon>Bacteria</taxon>
        <taxon>Pseudomonadati</taxon>
        <taxon>Pseudomonadota</taxon>
        <taxon>Alphaproteobacteria</taxon>
        <taxon>Rhodobacterales</taxon>
        <taxon>Paracoccaceae</taxon>
        <taxon>Rhodovulum</taxon>
    </lineage>
</organism>
<dbReference type="InterPro" id="IPR001789">
    <property type="entry name" value="Sig_transdc_resp-reg_receiver"/>
</dbReference>
<keyword evidence="7" id="KW-1185">Reference proteome</keyword>
<reference evidence="6 7" key="1">
    <citation type="submission" date="2019-03" db="EMBL/GenBank/DDBJ databases">
        <title>Genomic Encyclopedia of Type Strains, Phase IV (KMG-IV): sequencing the most valuable type-strain genomes for metagenomic binning, comparative biology and taxonomic classification.</title>
        <authorList>
            <person name="Goeker M."/>
        </authorList>
    </citation>
    <scope>NUCLEOTIDE SEQUENCE [LARGE SCALE GENOMIC DNA]</scope>
    <source>
        <strain evidence="6 7">DSM 24766</strain>
    </source>
</reference>
<evidence type="ECO:0000313" key="6">
    <source>
        <dbReference type="EMBL" id="TCP58447.1"/>
    </source>
</evidence>
<dbReference type="SUPFAM" id="SSF52172">
    <property type="entry name" value="CheY-like"/>
    <property type="match status" value="1"/>
</dbReference>
<dbReference type="SMART" id="SM00448">
    <property type="entry name" value="REC"/>
    <property type="match status" value="1"/>
</dbReference>
<protein>
    <submittedName>
        <fullName evidence="6">LuxR family two component transcriptional regulator</fullName>
    </submittedName>
</protein>
<evidence type="ECO:0000259" key="5">
    <source>
        <dbReference type="PROSITE" id="PS50110"/>
    </source>
</evidence>
<feature type="domain" description="HTH luxR-type" evidence="4">
    <location>
        <begin position="139"/>
        <end position="203"/>
    </location>
</feature>
<evidence type="ECO:0000256" key="1">
    <source>
        <dbReference type="ARBA" id="ARBA00022553"/>
    </source>
</evidence>
<evidence type="ECO:0000313" key="7">
    <source>
        <dbReference type="Proteomes" id="UP000295050"/>
    </source>
</evidence>
<dbReference type="SMART" id="SM00421">
    <property type="entry name" value="HTH_LUXR"/>
    <property type="match status" value="1"/>
</dbReference>
<dbReference type="AlphaFoldDB" id="A0A4R2R929"/>
<dbReference type="GO" id="GO:0006355">
    <property type="term" value="P:regulation of DNA-templated transcription"/>
    <property type="evidence" value="ECO:0007669"/>
    <property type="project" value="InterPro"/>
</dbReference>
<dbReference type="InterPro" id="IPR016032">
    <property type="entry name" value="Sig_transdc_resp-reg_C-effctor"/>
</dbReference>
<dbReference type="InterPro" id="IPR011006">
    <property type="entry name" value="CheY-like_superfamily"/>
</dbReference>
<gene>
    <name evidence="6" type="ORF">EV663_12610</name>
</gene>
<dbReference type="InterPro" id="IPR039420">
    <property type="entry name" value="WalR-like"/>
</dbReference>
<evidence type="ECO:0000256" key="2">
    <source>
        <dbReference type="ARBA" id="ARBA00023125"/>
    </source>
</evidence>
<proteinExistence type="predicted"/>
<dbReference type="CDD" id="cd06170">
    <property type="entry name" value="LuxR_C_like"/>
    <property type="match status" value="1"/>
</dbReference>
<dbReference type="RefSeq" id="WP_132953236.1">
    <property type="nucleotide sequence ID" value="NZ_SLXU01000026.1"/>
</dbReference>
<dbReference type="InterPro" id="IPR058245">
    <property type="entry name" value="NreC/VraR/RcsB-like_REC"/>
</dbReference>
<dbReference type="GO" id="GO:0000160">
    <property type="term" value="P:phosphorelay signal transduction system"/>
    <property type="evidence" value="ECO:0007669"/>
    <property type="project" value="InterPro"/>
</dbReference>
<dbReference type="GO" id="GO:0003677">
    <property type="term" value="F:DNA binding"/>
    <property type="evidence" value="ECO:0007669"/>
    <property type="project" value="UniProtKB-KW"/>
</dbReference>
<dbReference type="PANTHER" id="PTHR43214:SF42">
    <property type="entry name" value="TRANSCRIPTIONAL REGULATORY PROTEIN DESR"/>
    <property type="match status" value="1"/>
</dbReference>
<keyword evidence="2" id="KW-0238">DNA-binding</keyword>